<dbReference type="CTD" id="462"/>
<keyword evidence="12" id="KW-0094">Blood coagulation</keyword>
<dbReference type="InterPro" id="IPR042178">
    <property type="entry name" value="Serpin_sf_1"/>
</dbReference>
<evidence type="ECO:0000256" key="11">
    <source>
        <dbReference type="ARBA" id="ARBA00022900"/>
    </source>
</evidence>
<dbReference type="GO" id="GO:0007596">
    <property type="term" value="P:blood coagulation"/>
    <property type="evidence" value="ECO:0007669"/>
    <property type="project" value="UniProtKB-KW"/>
</dbReference>
<keyword evidence="11" id="KW-0722">Serine protease inhibitor</keyword>
<dbReference type="Gene3D" id="3.30.497.10">
    <property type="entry name" value="Antithrombin, subunit I, domain 2"/>
    <property type="match status" value="1"/>
</dbReference>
<dbReference type="InParanoid" id="H3B8H4"/>
<evidence type="ECO:0000256" key="17">
    <source>
        <dbReference type="RuleBase" id="RU000411"/>
    </source>
</evidence>
<dbReference type="Ensembl" id="ENSLACT00000018327.2">
    <property type="protein sequence ID" value="ENSLACP00000018195.2"/>
    <property type="gene ID" value="ENSLACG00000016029.2"/>
</dbReference>
<dbReference type="GO" id="GO:0008201">
    <property type="term" value="F:heparin binding"/>
    <property type="evidence" value="ECO:0007669"/>
    <property type="project" value="UniProtKB-KW"/>
</dbReference>
<gene>
    <name evidence="19" type="primary">SERPINC1</name>
</gene>
<keyword evidence="13" id="KW-1015">Disulfide bond</keyword>
<evidence type="ECO:0000259" key="18">
    <source>
        <dbReference type="SMART" id="SM00093"/>
    </source>
</evidence>
<comment type="subunit">
    <text evidence="3">Forms protease inhibiting heterodimer with TMPRSS7.</text>
</comment>
<evidence type="ECO:0000256" key="6">
    <source>
        <dbReference type="ARBA" id="ARBA00022553"/>
    </source>
</evidence>
<evidence type="ECO:0000256" key="8">
    <source>
        <dbReference type="ARBA" id="ARBA00022690"/>
    </source>
</evidence>
<dbReference type="RefSeq" id="XP_005994133.1">
    <property type="nucleotide sequence ID" value="XM_005994071.3"/>
</dbReference>
<comment type="function">
    <text evidence="15">Most important serine protease inhibitor in plasma that regulates the blood coagulation cascade. AT-III inhibits thrombin, matriptase-3/TMPRSS7, as well as factors IXa, Xa and XIa. Its inhibitory activity is greatly enhanced in the presence of heparin.</text>
</comment>
<evidence type="ECO:0000256" key="16">
    <source>
        <dbReference type="ARBA" id="ARBA00033153"/>
    </source>
</evidence>
<name>H3B8H4_LATCH</name>
<keyword evidence="10" id="KW-0732">Signal</keyword>
<dbReference type="EMBL" id="AFYH01053919">
    <property type="status" value="NOT_ANNOTATED_CDS"/>
    <property type="molecule type" value="Genomic_DNA"/>
</dbReference>
<dbReference type="InterPro" id="IPR036186">
    <property type="entry name" value="Serpin_sf"/>
</dbReference>
<dbReference type="GO" id="GO:0004867">
    <property type="term" value="F:serine-type endopeptidase inhibitor activity"/>
    <property type="evidence" value="ECO:0007669"/>
    <property type="project" value="UniProtKB-KW"/>
</dbReference>
<dbReference type="GO" id="GO:0005615">
    <property type="term" value="C:extracellular space"/>
    <property type="evidence" value="ECO:0007669"/>
    <property type="project" value="InterPro"/>
</dbReference>
<dbReference type="EMBL" id="AFYH01053920">
    <property type="status" value="NOT_ANNOTATED_CDS"/>
    <property type="molecule type" value="Genomic_DNA"/>
</dbReference>
<dbReference type="InterPro" id="IPR033829">
    <property type="entry name" value="Antithrombin_3_serpin_domain"/>
</dbReference>
<dbReference type="MEROPS" id="I04.018"/>
<dbReference type="CDD" id="cd02045">
    <property type="entry name" value="serpinC1_AT3"/>
    <property type="match status" value="1"/>
</dbReference>
<evidence type="ECO:0000256" key="10">
    <source>
        <dbReference type="ARBA" id="ARBA00022729"/>
    </source>
</evidence>
<reference evidence="20" key="1">
    <citation type="submission" date="2011-08" db="EMBL/GenBank/DDBJ databases">
        <title>The draft genome of Latimeria chalumnae.</title>
        <authorList>
            <person name="Di Palma F."/>
            <person name="Alfoldi J."/>
            <person name="Johnson J."/>
            <person name="Berlin A."/>
            <person name="Gnerre S."/>
            <person name="Jaffe D."/>
            <person name="MacCallum I."/>
            <person name="Young S."/>
            <person name="Walker B.J."/>
            <person name="Lander E."/>
            <person name="Lindblad-Toh K."/>
        </authorList>
    </citation>
    <scope>NUCLEOTIDE SEQUENCE [LARGE SCALE GENOMIC DNA]</scope>
    <source>
        <strain evidence="20">Wild caught</strain>
    </source>
</reference>
<dbReference type="PANTHER" id="PTHR11461:SF53">
    <property type="entry name" value="ANTITHROMBIN-III"/>
    <property type="match status" value="1"/>
</dbReference>
<evidence type="ECO:0000256" key="12">
    <source>
        <dbReference type="ARBA" id="ARBA00023084"/>
    </source>
</evidence>
<keyword evidence="5" id="KW-0964">Secreted</keyword>
<dbReference type="eggNOG" id="KOG2392">
    <property type="taxonomic scope" value="Eukaryota"/>
</dbReference>
<evidence type="ECO:0000256" key="15">
    <source>
        <dbReference type="ARBA" id="ARBA00025088"/>
    </source>
</evidence>
<dbReference type="PROSITE" id="PS00284">
    <property type="entry name" value="SERPIN"/>
    <property type="match status" value="1"/>
</dbReference>
<evidence type="ECO:0000256" key="3">
    <source>
        <dbReference type="ARBA" id="ARBA00011096"/>
    </source>
</evidence>
<dbReference type="AlphaFoldDB" id="H3B8H4"/>
<dbReference type="KEGG" id="lcm:102352666"/>
<dbReference type="FunCoup" id="H3B8H4">
    <property type="interactions" value="156"/>
</dbReference>
<dbReference type="GeneID" id="102352666"/>
<protein>
    <recommendedName>
        <fullName evidence="4">Antithrombin-III</fullName>
    </recommendedName>
    <alternativeName>
        <fullName evidence="16">Serpin C1</fullName>
    </alternativeName>
</protein>
<organism evidence="19 20">
    <name type="scientific">Latimeria chalumnae</name>
    <name type="common">Coelacanth</name>
    <dbReference type="NCBI Taxonomy" id="7897"/>
    <lineage>
        <taxon>Eukaryota</taxon>
        <taxon>Metazoa</taxon>
        <taxon>Chordata</taxon>
        <taxon>Craniata</taxon>
        <taxon>Vertebrata</taxon>
        <taxon>Euteleostomi</taxon>
        <taxon>Coelacanthiformes</taxon>
        <taxon>Coelacanthidae</taxon>
        <taxon>Latimeria</taxon>
    </lineage>
</organism>
<feature type="domain" description="Serpin" evidence="18">
    <location>
        <begin position="115"/>
        <end position="483"/>
    </location>
</feature>
<evidence type="ECO:0000256" key="14">
    <source>
        <dbReference type="ARBA" id="ARBA00023180"/>
    </source>
</evidence>
<dbReference type="Gene3D" id="2.30.39.10">
    <property type="entry name" value="Alpha-1-antitrypsin, domain 1"/>
    <property type="match status" value="1"/>
</dbReference>
<comment type="similarity">
    <text evidence="2 17">Belongs to the serpin family.</text>
</comment>
<dbReference type="GO" id="GO:0030193">
    <property type="term" value="P:regulation of blood coagulation"/>
    <property type="evidence" value="ECO:0007669"/>
    <property type="project" value="Ensembl"/>
</dbReference>
<evidence type="ECO:0000256" key="13">
    <source>
        <dbReference type="ARBA" id="ARBA00023157"/>
    </source>
</evidence>
<dbReference type="SUPFAM" id="SSF56574">
    <property type="entry name" value="Serpins"/>
    <property type="match status" value="1"/>
</dbReference>
<dbReference type="Bgee" id="ENSLACG00000016029">
    <property type="expression patterns" value="Expressed in pharyngeal gill and 2 other cell types or tissues"/>
</dbReference>
<evidence type="ECO:0000256" key="2">
    <source>
        <dbReference type="ARBA" id="ARBA00009500"/>
    </source>
</evidence>
<proteinExistence type="inferred from homology"/>
<dbReference type="OrthoDB" id="9440847at2759"/>
<keyword evidence="6" id="KW-0597">Phosphoprotein</keyword>
<evidence type="ECO:0000256" key="9">
    <source>
        <dbReference type="ARBA" id="ARBA00022696"/>
    </source>
</evidence>
<dbReference type="GeneTree" id="ENSGT00940000157967"/>
<dbReference type="GO" id="GO:0071391">
    <property type="term" value="P:cellular response to estrogen stimulus"/>
    <property type="evidence" value="ECO:0007669"/>
    <property type="project" value="Ensembl"/>
</dbReference>
<evidence type="ECO:0000256" key="7">
    <source>
        <dbReference type="ARBA" id="ARBA00022674"/>
    </source>
</evidence>
<dbReference type="InterPro" id="IPR023795">
    <property type="entry name" value="Serpin_CS"/>
</dbReference>
<keyword evidence="14" id="KW-0325">Glycoprotein</keyword>
<evidence type="ECO:0000313" key="19">
    <source>
        <dbReference type="Ensembl" id="ENSLACP00000018195.2"/>
    </source>
</evidence>
<dbReference type="Proteomes" id="UP000008672">
    <property type="component" value="Unassembled WGS sequence"/>
</dbReference>
<dbReference type="HOGENOM" id="CLU_023330_0_2_1"/>
<keyword evidence="9" id="KW-0356">Hemostasis</keyword>
<keyword evidence="20" id="KW-1185">Reference proteome</keyword>
<dbReference type="InterPro" id="IPR023796">
    <property type="entry name" value="Serpin_dom"/>
</dbReference>
<keyword evidence="8" id="KW-0646">Protease inhibitor</keyword>
<dbReference type="InterPro" id="IPR000215">
    <property type="entry name" value="Serpin_fam"/>
</dbReference>
<dbReference type="InterPro" id="IPR042185">
    <property type="entry name" value="Serpin_sf_2"/>
</dbReference>
<dbReference type="STRING" id="7897.ENSLACP00000018195"/>
<evidence type="ECO:0000256" key="4">
    <source>
        <dbReference type="ARBA" id="ARBA00015267"/>
    </source>
</evidence>
<dbReference type="Pfam" id="PF00079">
    <property type="entry name" value="Serpin"/>
    <property type="match status" value="1"/>
</dbReference>
<sequence>MQSTSLHSADQADYLTKGTPSLTQLLSDNITWHPFLFSRMKFLALLIFYIWSVWTSELPIPEDVCNAKSGEIPVHPMCIYQNLDKQEMEQQQEKLPDATNPYVYDLSKAISRFAVSFYQQLAGSKNNIENIFMSPLSISTAFAMTKLGACGDTLKQLMEVFKFDTIKEKTSDRIHFFFAKLNCRLYKKANKSSELVSANRLFGEKSLSFNESYQNMSELVYGAKMVPLNFKEKPDLATKFINDWVSERTEHHINNLIPPRKITSDTVLVLVNAIYFKGLWKSKFEKNITYQGKFNKADKSTCSVHFMYQEAKFKYATFANDNVHVLEMPYKGEDISMVLILPLKGVDLASVEQDFTMEKLQTWLGGITHTLLSLAVPRFRIEDSFNLKEKLQEMGLMDLFTYGKASLPGIVEGRNDLYVSDAFHKAFLEVNEEGSEAAAATSVQLQGRSLTWKKEFIANRPFLVLIRETTINTILFMGRISSPCI</sequence>
<dbReference type="FunFam" id="3.30.497.10:FF:000008">
    <property type="entry name" value="antithrombin-III isoform X1"/>
    <property type="match status" value="1"/>
</dbReference>
<keyword evidence="7" id="KW-0358">Heparin-binding</keyword>
<evidence type="ECO:0000256" key="1">
    <source>
        <dbReference type="ARBA" id="ARBA00004239"/>
    </source>
</evidence>
<dbReference type="PANTHER" id="PTHR11461">
    <property type="entry name" value="SERINE PROTEASE INHIBITOR, SERPIN"/>
    <property type="match status" value="1"/>
</dbReference>
<reference evidence="19" key="2">
    <citation type="submission" date="2025-08" db="UniProtKB">
        <authorList>
            <consortium name="Ensembl"/>
        </authorList>
    </citation>
    <scope>IDENTIFICATION</scope>
</reference>
<comment type="subcellular location">
    <subcellularLocation>
        <location evidence="1">Secreted</location>
        <location evidence="1">Extracellular space</location>
    </subcellularLocation>
</comment>
<accession>H3B8H4</accession>
<dbReference type="OMA" id="CQVPTMY"/>
<reference evidence="19" key="3">
    <citation type="submission" date="2025-09" db="UniProtKB">
        <authorList>
            <consortium name="Ensembl"/>
        </authorList>
    </citation>
    <scope>IDENTIFICATION</scope>
</reference>
<evidence type="ECO:0000313" key="20">
    <source>
        <dbReference type="Proteomes" id="UP000008672"/>
    </source>
</evidence>
<dbReference type="EMBL" id="AFYH01053918">
    <property type="status" value="NOT_ANNOTATED_CDS"/>
    <property type="molecule type" value="Genomic_DNA"/>
</dbReference>
<evidence type="ECO:0000256" key="5">
    <source>
        <dbReference type="ARBA" id="ARBA00022525"/>
    </source>
</evidence>
<dbReference type="SMART" id="SM00093">
    <property type="entry name" value="SERPIN"/>
    <property type="match status" value="1"/>
</dbReference>